<feature type="transmembrane region" description="Helical" evidence="1">
    <location>
        <begin position="62"/>
        <end position="89"/>
    </location>
</feature>
<feature type="transmembrane region" description="Helical" evidence="1">
    <location>
        <begin position="23"/>
        <end position="42"/>
    </location>
</feature>
<dbReference type="AlphaFoldDB" id="A0A4R3VQ30"/>
<dbReference type="Proteomes" id="UP000295433">
    <property type="component" value="Unassembled WGS sequence"/>
</dbReference>
<evidence type="ECO:0000313" key="3">
    <source>
        <dbReference type="Proteomes" id="UP000295433"/>
    </source>
</evidence>
<keyword evidence="1" id="KW-0472">Membrane</keyword>
<evidence type="ECO:0000256" key="1">
    <source>
        <dbReference type="SAM" id="Phobius"/>
    </source>
</evidence>
<feature type="transmembrane region" description="Helical" evidence="1">
    <location>
        <begin position="217"/>
        <end position="238"/>
    </location>
</feature>
<feature type="transmembrane region" description="Helical" evidence="1">
    <location>
        <begin position="135"/>
        <end position="155"/>
    </location>
</feature>
<reference evidence="2 3" key="1">
    <citation type="submission" date="2019-03" db="EMBL/GenBank/DDBJ databases">
        <title>Genomic Encyclopedia of Type Strains, Phase IV (KMG-IV): sequencing the most valuable type-strain genomes for metagenomic binning, comparative biology and taxonomic classification.</title>
        <authorList>
            <person name="Goeker M."/>
        </authorList>
    </citation>
    <scope>NUCLEOTIDE SEQUENCE [LARGE SCALE GENOMIC DNA]</scope>
    <source>
        <strain evidence="2 3">DSM 16730</strain>
    </source>
</reference>
<evidence type="ECO:0000313" key="2">
    <source>
        <dbReference type="EMBL" id="TCV07600.1"/>
    </source>
</evidence>
<proteinExistence type="predicted"/>
<protein>
    <submittedName>
        <fullName evidence="2">Uncharacterized protein</fullName>
    </submittedName>
</protein>
<keyword evidence="1" id="KW-1133">Transmembrane helix</keyword>
<feature type="transmembrane region" description="Helical" evidence="1">
    <location>
        <begin position="110"/>
        <end position="129"/>
    </location>
</feature>
<dbReference type="RefSeq" id="WP_132453952.1">
    <property type="nucleotide sequence ID" value="NZ_JAWIZJ010000002.1"/>
</dbReference>
<feature type="transmembrane region" description="Helical" evidence="1">
    <location>
        <begin position="250"/>
        <end position="275"/>
    </location>
</feature>
<dbReference type="EMBL" id="SMBY01000002">
    <property type="protein sequence ID" value="TCV07600.1"/>
    <property type="molecule type" value="Genomic_DNA"/>
</dbReference>
<sequence length="417" mass="46975">MATEVTEQHSEIIITIKKLLPPVLKSSLTVTICSISVIWFYLSSMGRLDVFGETIGFNTLLGIVFGFTLVAFSIFCTLIFISSLMLVLVVTGYENSIVPYSKLKNNLSRIVLVNSLSFGPIIIILSFLYDDVGKNGLYFFLIGIMLIAVISYLASYFIFHRSKDNRNGKTNLNSRFFLNVMLPLALAVPSLTQIIPLSLLLPKMSFQAQDGEMVQCISAIIIFIIFAIISFFPGAFFISGYRKGNMQRSTIITVVTVPLCILVLSSFIPVIPIMVTNAAMNLSGIADWRAHHYTIKNDVYPHSMFSGKLWGTHYYADIPDRFFIVGIAMFSFGDIKLICPTSIKLAHEKNMQFDPKNSKENQKKSETFKSAAMQCFPIDKKDIKQWDSPLSDPIFYEKVRLTTPHSPTDIFQYLKKN</sequence>
<dbReference type="OrthoDB" id="6629228at2"/>
<keyword evidence="3" id="KW-1185">Reference proteome</keyword>
<feature type="transmembrane region" description="Helical" evidence="1">
    <location>
        <begin position="176"/>
        <end position="197"/>
    </location>
</feature>
<name>A0A4R3VQ30_9GAMM</name>
<organism evidence="2 3">
    <name type="scientific">Samsonia erythrinae</name>
    <dbReference type="NCBI Taxonomy" id="160434"/>
    <lineage>
        <taxon>Bacteria</taxon>
        <taxon>Pseudomonadati</taxon>
        <taxon>Pseudomonadota</taxon>
        <taxon>Gammaproteobacteria</taxon>
        <taxon>Enterobacterales</taxon>
        <taxon>Pectobacteriaceae</taxon>
        <taxon>Samsonia</taxon>
    </lineage>
</organism>
<accession>A0A4R3VQ30</accession>
<comment type="caution">
    <text evidence="2">The sequence shown here is derived from an EMBL/GenBank/DDBJ whole genome shotgun (WGS) entry which is preliminary data.</text>
</comment>
<keyword evidence="1" id="KW-0812">Transmembrane</keyword>
<gene>
    <name evidence="2" type="ORF">EDC54_102158</name>
</gene>